<dbReference type="PIRSF" id="PIRSF005572">
    <property type="entry name" value="NifS"/>
    <property type="match status" value="1"/>
</dbReference>
<evidence type="ECO:0000256" key="6">
    <source>
        <dbReference type="ARBA" id="ARBA00022898"/>
    </source>
</evidence>
<dbReference type="InterPro" id="IPR000192">
    <property type="entry name" value="Aminotrans_V_dom"/>
</dbReference>
<dbReference type="PANTHER" id="PTHR11601">
    <property type="entry name" value="CYSTEINE DESULFURYLASE FAMILY MEMBER"/>
    <property type="match status" value="1"/>
</dbReference>
<dbReference type="EMBL" id="JADKNH010000006">
    <property type="protein sequence ID" value="MBF4693565.1"/>
    <property type="molecule type" value="Genomic_DNA"/>
</dbReference>
<dbReference type="InterPro" id="IPR015422">
    <property type="entry name" value="PyrdxlP-dep_Trfase_small"/>
</dbReference>
<organism evidence="12 13">
    <name type="scientific">Fusibacter ferrireducens</name>
    <dbReference type="NCBI Taxonomy" id="2785058"/>
    <lineage>
        <taxon>Bacteria</taxon>
        <taxon>Bacillati</taxon>
        <taxon>Bacillota</taxon>
        <taxon>Clostridia</taxon>
        <taxon>Eubacteriales</taxon>
        <taxon>Eubacteriales Family XII. Incertae Sedis</taxon>
        <taxon>Fusibacter</taxon>
    </lineage>
</organism>
<accession>A0ABR9ZSW5</accession>
<dbReference type="InterPro" id="IPR015424">
    <property type="entry name" value="PyrdxlP-dep_Trfase"/>
</dbReference>
<comment type="caution">
    <text evidence="12">The sequence shown here is derived from an EMBL/GenBank/DDBJ whole genome shotgun (WGS) entry which is preliminary data.</text>
</comment>
<keyword evidence="6" id="KW-0663">Pyridoxal phosphate</keyword>
<dbReference type="Pfam" id="PF00266">
    <property type="entry name" value="Aminotran_5"/>
    <property type="match status" value="1"/>
</dbReference>
<dbReference type="Gene3D" id="3.40.640.10">
    <property type="entry name" value="Type I PLP-dependent aspartate aminotransferase-like (Major domain)"/>
    <property type="match status" value="1"/>
</dbReference>
<reference evidence="12 13" key="1">
    <citation type="submission" date="2020-11" db="EMBL/GenBank/DDBJ databases">
        <title>Fusibacter basophilias sp. nov.</title>
        <authorList>
            <person name="Qiu D."/>
        </authorList>
    </citation>
    <scope>NUCLEOTIDE SEQUENCE [LARGE SCALE GENOMIC DNA]</scope>
    <source>
        <strain evidence="12 13">Q10-2</strain>
    </source>
</reference>
<evidence type="ECO:0000313" key="12">
    <source>
        <dbReference type="EMBL" id="MBF4693565.1"/>
    </source>
</evidence>
<dbReference type="InterPro" id="IPR020578">
    <property type="entry name" value="Aminotrans_V_PyrdxlP_BS"/>
</dbReference>
<gene>
    <name evidence="12" type="ORF">ISU02_10555</name>
</gene>
<evidence type="ECO:0000313" key="13">
    <source>
        <dbReference type="Proteomes" id="UP000614200"/>
    </source>
</evidence>
<evidence type="ECO:0000256" key="7">
    <source>
        <dbReference type="ARBA" id="ARBA00023004"/>
    </source>
</evidence>
<comment type="similarity">
    <text evidence="2">Belongs to the class-V pyridoxal-phosphate-dependent aminotransferase family. NifS/IscS subfamily.</text>
</comment>
<proteinExistence type="inferred from homology"/>
<evidence type="ECO:0000256" key="3">
    <source>
        <dbReference type="ARBA" id="ARBA00012239"/>
    </source>
</evidence>
<protein>
    <recommendedName>
        <fullName evidence="3">cysteine desulfurase</fullName>
        <ecNumber evidence="3">2.8.1.7</ecNumber>
    </recommendedName>
</protein>
<keyword evidence="5" id="KW-0479">Metal-binding</keyword>
<dbReference type="Proteomes" id="UP000614200">
    <property type="component" value="Unassembled WGS sequence"/>
</dbReference>
<evidence type="ECO:0000256" key="8">
    <source>
        <dbReference type="ARBA" id="ARBA00023014"/>
    </source>
</evidence>
<evidence type="ECO:0000256" key="1">
    <source>
        <dbReference type="ARBA" id="ARBA00001933"/>
    </source>
</evidence>
<dbReference type="InterPro" id="IPR015421">
    <property type="entry name" value="PyrdxlP-dep_Trfase_major"/>
</dbReference>
<name>A0ABR9ZSW5_9FIRM</name>
<dbReference type="EC" id="2.8.1.7" evidence="3"/>
<sequence length="368" mass="40931">MKKRIFLDYAATTPVRAEVADVIIGAYRDIETVWHEIQVAKTKIATLMGCDDNDICITNCGSESNNVLIKTIVRSLPQDKNHIITSEIEHPSVLNVFKQLERDGFKVSYLKVDANGVINLDAFYRCVNEKTGFVSTMFYNNEIGTRQPIEIMGSYLRARQIFFHVDGVQAVYNESFKVSELPIDAMSFSAHKLYGPKGMGGLYVAPKAESIKRDLIACLPYSTRSKAFVFSENTPYLIGFGSACALAFEDRETHIKHLRTLKQYLIQAIENLNADIQINAMNSDNHPGIVNFMLPKMDADSAMINLDMMGFAVSTGSACSSGAISASHVLMAIGLKEKEAKRCLRISLGHFTTEEDIDEFISALRVLV</sequence>
<keyword evidence="8" id="KW-0411">Iron-sulfur</keyword>
<dbReference type="InterPro" id="IPR016454">
    <property type="entry name" value="Cysteine_dSase"/>
</dbReference>
<dbReference type="SUPFAM" id="SSF53383">
    <property type="entry name" value="PLP-dependent transferases"/>
    <property type="match status" value="1"/>
</dbReference>
<dbReference type="RefSeq" id="WP_194701809.1">
    <property type="nucleotide sequence ID" value="NZ_JADKNH010000006.1"/>
</dbReference>
<evidence type="ECO:0000256" key="9">
    <source>
        <dbReference type="ARBA" id="ARBA00050776"/>
    </source>
</evidence>
<feature type="domain" description="Aminotransferase class V" evidence="11">
    <location>
        <begin position="5"/>
        <end position="360"/>
    </location>
</feature>
<dbReference type="PROSITE" id="PS00595">
    <property type="entry name" value="AA_TRANSFER_CLASS_5"/>
    <property type="match status" value="1"/>
</dbReference>
<dbReference type="PANTHER" id="PTHR11601:SF34">
    <property type="entry name" value="CYSTEINE DESULFURASE"/>
    <property type="match status" value="1"/>
</dbReference>
<comment type="cofactor">
    <cofactor evidence="1 10">
        <name>pyridoxal 5'-phosphate</name>
        <dbReference type="ChEBI" id="CHEBI:597326"/>
    </cofactor>
</comment>
<keyword evidence="4" id="KW-0808">Transferase</keyword>
<keyword evidence="13" id="KW-1185">Reference proteome</keyword>
<evidence type="ECO:0000256" key="5">
    <source>
        <dbReference type="ARBA" id="ARBA00022723"/>
    </source>
</evidence>
<dbReference type="Gene3D" id="3.90.1150.10">
    <property type="entry name" value="Aspartate Aminotransferase, domain 1"/>
    <property type="match status" value="1"/>
</dbReference>
<evidence type="ECO:0000256" key="2">
    <source>
        <dbReference type="ARBA" id="ARBA00006490"/>
    </source>
</evidence>
<evidence type="ECO:0000256" key="4">
    <source>
        <dbReference type="ARBA" id="ARBA00022679"/>
    </source>
</evidence>
<comment type="catalytic activity">
    <reaction evidence="9">
        <text>(sulfur carrier)-H + L-cysteine = (sulfur carrier)-SH + L-alanine</text>
        <dbReference type="Rhea" id="RHEA:43892"/>
        <dbReference type="Rhea" id="RHEA-COMP:14737"/>
        <dbReference type="Rhea" id="RHEA-COMP:14739"/>
        <dbReference type="ChEBI" id="CHEBI:29917"/>
        <dbReference type="ChEBI" id="CHEBI:35235"/>
        <dbReference type="ChEBI" id="CHEBI:57972"/>
        <dbReference type="ChEBI" id="CHEBI:64428"/>
        <dbReference type="EC" id="2.8.1.7"/>
    </reaction>
</comment>
<keyword evidence="7" id="KW-0408">Iron</keyword>
<evidence type="ECO:0000259" key="11">
    <source>
        <dbReference type="Pfam" id="PF00266"/>
    </source>
</evidence>
<evidence type="ECO:0000256" key="10">
    <source>
        <dbReference type="RuleBase" id="RU004504"/>
    </source>
</evidence>